<feature type="domain" description="NAD-dependent epimerase/dehydratase" evidence="3">
    <location>
        <begin position="7"/>
        <end position="261"/>
    </location>
</feature>
<evidence type="ECO:0000256" key="1">
    <source>
        <dbReference type="ARBA" id="ARBA00023002"/>
    </source>
</evidence>
<evidence type="ECO:0000313" key="4">
    <source>
        <dbReference type="EMBL" id="KAJ7096592.1"/>
    </source>
</evidence>
<accession>A0AAD6UEW9</accession>
<dbReference type="Pfam" id="PF01370">
    <property type="entry name" value="Epimerase"/>
    <property type="match status" value="1"/>
</dbReference>
<dbReference type="Gene3D" id="3.40.50.720">
    <property type="entry name" value="NAD(P)-binding Rossmann-like Domain"/>
    <property type="match status" value="1"/>
</dbReference>
<proteinExistence type="inferred from homology"/>
<gene>
    <name evidence="4" type="ORF">B0H15DRAFT_825675</name>
</gene>
<comment type="similarity">
    <text evidence="2">Belongs to the NAD(P)-dependent epimerase/dehydratase family. Dihydroflavonol-4-reductase subfamily.</text>
</comment>
<comment type="caution">
    <text evidence="4">The sequence shown here is derived from an EMBL/GenBank/DDBJ whole genome shotgun (WGS) entry which is preliminary data.</text>
</comment>
<reference evidence="4" key="1">
    <citation type="submission" date="2023-03" db="EMBL/GenBank/DDBJ databases">
        <title>Massive genome expansion in bonnet fungi (Mycena s.s.) driven by repeated elements and novel gene families across ecological guilds.</title>
        <authorList>
            <consortium name="Lawrence Berkeley National Laboratory"/>
            <person name="Harder C.B."/>
            <person name="Miyauchi S."/>
            <person name="Viragh M."/>
            <person name="Kuo A."/>
            <person name="Thoen E."/>
            <person name="Andreopoulos B."/>
            <person name="Lu D."/>
            <person name="Skrede I."/>
            <person name="Drula E."/>
            <person name="Henrissat B."/>
            <person name="Morin E."/>
            <person name="Kohler A."/>
            <person name="Barry K."/>
            <person name="LaButti K."/>
            <person name="Morin E."/>
            <person name="Salamov A."/>
            <person name="Lipzen A."/>
            <person name="Mereny Z."/>
            <person name="Hegedus B."/>
            <person name="Baldrian P."/>
            <person name="Stursova M."/>
            <person name="Weitz H."/>
            <person name="Taylor A."/>
            <person name="Grigoriev I.V."/>
            <person name="Nagy L.G."/>
            <person name="Martin F."/>
            <person name="Kauserud H."/>
        </authorList>
    </citation>
    <scope>NUCLEOTIDE SEQUENCE</scope>
    <source>
        <strain evidence="4">CBHHK173m</strain>
    </source>
</reference>
<sequence length="338" mass="37494">MAQRVACVTGASGFLATQIILVLLKRSWKVRACVRTRAKADAWRAKYPMFNPEQLEFVVVPDMQVPGSFDDVVKGCEAIFHTASPFNFVFKDNEKDMLIPAKKGVLNLLKAAKAEPAVRRFIFTSSFAAIVSPHLDPRPGHMYTESDWNPSTWEEAVSSTDRHFVYLASKAHAEKALWAFIKDEKPEFSVTSIIPPVILGEAAQPFTSMGDINQSSTVLWRMVDAAVMPATPAYLCVDVKDCAMCHVLAAEKDIAVVNGKRYLTVGASWSQSKAAQVIAKLFPDVVPRLPPLAPSQETYTSSSALVEKELGITWRPFEETVKETFTQLLNIERNSKPE</sequence>
<evidence type="ECO:0000256" key="2">
    <source>
        <dbReference type="ARBA" id="ARBA00023445"/>
    </source>
</evidence>
<organism evidence="4 5">
    <name type="scientific">Mycena belliarum</name>
    <dbReference type="NCBI Taxonomy" id="1033014"/>
    <lineage>
        <taxon>Eukaryota</taxon>
        <taxon>Fungi</taxon>
        <taxon>Dikarya</taxon>
        <taxon>Basidiomycota</taxon>
        <taxon>Agaricomycotina</taxon>
        <taxon>Agaricomycetes</taxon>
        <taxon>Agaricomycetidae</taxon>
        <taxon>Agaricales</taxon>
        <taxon>Marasmiineae</taxon>
        <taxon>Mycenaceae</taxon>
        <taxon>Mycena</taxon>
    </lineage>
</organism>
<keyword evidence="1" id="KW-0560">Oxidoreductase</keyword>
<dbReference type="PANTHER" id="PTHR10366:SF562">
    <property type="entry name" value="ALDEHYDE REDUCTASE II (AFU_ORTHOLOGUE AFUA_1G11360)"/>
    <property type="match status" value="1"/>
</dbReference>
<name>A0AAD6UEW9_9AGAR</name>
<dbReference type="GO" id="GO:0016616">
    <property type="term" value="F:oxidoreductase activity, acting on the CH-OH group of donors, NAD or NADP as acceptor"/>
    <property type="evidence" value="ECO:0007669"/>
    <property type="project" value="TreeGrafter"/>
</dbReference>
<keyword evidence="5" id="KW-1185">Reference proteome</keyword>
<dbReference type="AlphaFoldDB" id="A0AAD6UEW9"/>
<dbReference type="EMBL" id="JARJCN010000011">
    <property type="protein sequence ID" value="KAJ7096592.1"/>
    <property type="molecule type" value="Genomic_DNA"/>
</dbReference>
<protein>
    <submittedName>
        <fullName evidence="4">NAD-P-binding protein</fullName>
    </submittedName>
</protein>
<evidence type="ECO:0000259" key="3">
    <source>
        <dbReference type="Pfam" id="PF01370"/>
    </source>
</evidence>
<dbReference type="SUPFAM" id="SSF51735">
    <property type="entry name" value="NAD(P)-binding Rossmann-fold domains"/>
    <property type="match status" value="1"/>
</dbReference>
<dbReference type="InterPro" id="IPR036291">
    <property type="entry name" value="NAD(P)-bd_dom_sf"/>
</dbReference>
<dbReference type="Proteomes" id="UP001222325">
    <property type="component" value="Unassembled WGS sequence"/>
</dbReference>
<evidence type="ECO:0000313" key="5">
    <source>
        <dbReference type="Proteomes" id="UP001222325"/>
    </source>
</evidence>
<dbReference type="InterPro" id="IPR001509">
    <property type="entry name" value="Epimerase_deHydtase"/>
</dbReference>
<dbReference type="InterPro" id="IPR050425">
    <property type="entry name" value="NAD(P)_dehydrat-like"/>
</dbReference>
<dbReference type="PANTHER" id="PTHR10366">
    <property type="entry name" value="NAD DEPENDENT EPIMERASE/DEHYDRATASE"/>
    <property type="match status" value="1"/>
</dbReference>